<evidence type="ECO:0000259" key="10">
    <source>
        <dbReference type="PROSITE" id="PS50157"/>
    </source>
</evidence>
<dbReference type="FunFam" id="3.30.160.60:FF:000130">
    <property type="entry name" value="Spalt-like transcription factor 4"/>
    <property type="match status" value="1"/>
</dbReference>
<dbReference type="SUPFAM" id="SSF57667">
    <property type="entry name" value="beta-beta-alpha zinc fingers"/>
    <property type="match status" value="1"/>
</dbReference>
<evidence type="ECO:0000256" key="8">
    <source>
        <dbReference type="ARBA" id="ARBA00023242"/>
    </source>
</evidence>
<dbReference type="InterPro" id="IPR036236">
    <property type="entry name" value="Znf_C2H2_sf"/>
</dbReference>
<dbReference type="Pfam" id="PF00096">
    <property type="entry name" value="zf-C2H2"/>
    <property type="match status" value="2"/>
</dbReference>
<evidence type="ECO:0000313" key="12">
    <source>
        <dbReference type="Proteomes" id="UP001295684"/>
    </source>
</evidence>
<dbReference type="PANTHER" id="PTHR23235:SF142">
    <property type="entry name" value="ZINC FINGER PROTEIN 384"/>
    <property type="match status" value="1"/>
</dbReference>
<dbReference type="EMBL" id="CAMPGE010014488">
    <property type="protein sequence ID" value="CAI2373156.1"/>
    <property type="molecule type" value="Genomic_DNA"/>
</dbReference>
<comment type="caution">
    <text evidence="11">The sequence shown here is derived from an EMBL/GenBank/DDBJ whole genome shotgun (WGS) entry which is preliminary data.</text>
</comment>
<keyword evidence="8" id="KW-0539">Nucleus</keyword>
<keyword evidence="5" id="KW-0862">Zinc</keyword>
<keyword evidence="7" id="KW-0804">Transcription</keyword>
<keyword evidence="4 9" id="KW-0863">Zinc-finger</keyword>
<feature type="domain" description="C2H2-type" evidence="10">
    <location>
        <begin position="190"/>
        <end position="219"/>
    </location>
</feature>
<evidence type="ECO:0000256" key="3">
    <source>
        <dbReference type="ARBA" id="ARBA00022737"/>
    </source>
</evidence>
<dbReference type="PANTHER" id="PTHR23235">
    <property type="entry name" value="KRUEPPEL-LIKE TRANSCRIPTION FACTOR"/>
    <property type="match status" value="1"/>
</dbReference>
<evidence type="ECO:0000256" key="4">
    <source>
        <dbReference type="ARBA" id="ARBA00022771"/>
    </source>
</evidence>
<evidence type="ECO:0000256" key="9">
    <source>
        <dbReference type="PROSITE-ProRule" id="PRU00042"/>
    </source>
</evidence>
<proteinExistence type="predicted"/>
<dbReference type="GO" id="GO:0008270">
    <property type="term" value="F:zinc ion binding"/>
    <property type="evidence" value="ECO:0007669"/>
    <property type="project" value="UniProtKB-KW"/>
</dbReference>
<dbReference type="InterPro" id="IPR013087">
    <property type="entry name" value="Znf_C2H2_type"/>
</dbReference>
<keyword evidence="2" id="KW-0479">Metal-binding</keyword>
<evidence type="ECO:0000313" key="11">
    <source>
        <dbReference type="EMBL" id="CAI2373156.1"/>
    </source>
</evidence>
<dbReference type="Proteomes" id="UP001295684">
    <property type="component" value="Unassembled WGS sequence"/>
</dbReference>
<comment type="subcellular location">
    <subcellularLocation>
        <location evidence="1">Nucleus</location>
    </subcellularLocation>
</comment>
<dbReference type="PROSITE" id="PS50157">
    <property type="entry name" value="ZINC_FINGER_C2H2_2"/>
    <property type="match status" value="2"/>
</dbReference>
<evidence type="ECO:0000256" key="7">
    <source>
        <dbReference type="ARBA" id="ARBA00023163"/>
    </source>
</evidence>
<gene>
    <name evidence="11" type="ORF">ECRASSUSDP1_LOCUS14496</name>
</gene>
<dbReference type="GO" id="GO:0000978">
    <property type="term" value="F:RNA polymerase II cis-regulatory region sequence-specific DNA binding"/>
    <property type="evidence" value="ECO:0007669"/>
    <property type="project" value="TreeGrafter"/>
</dbReference>
<dbReference type="Gene3D" id="3.30.160.60">
    <property type="entry name" value="Classic Zinc Finger"/>
    <property type="match status" value="2"/>
</dbReference>
<dbReference type="PROSITE" id="PS00028">
    <property type="entry name" value="ZINC_FINGER_C2H2_1"/>
    <property type="match status" value="2"/>
</dbReference>
<keyword evidence="3" id="KW-0677">Repeat</keyword>
<dbReference type="SMART" id="SM00355">
    <property type="entry name" value="ZnF_C2H2"/>
    <property type="match status" value="2"/>
</dbReference>
<keyword evidence="6" id="KW-0805">Transcription regulation</keyword>
<reference evidence="11" key="1">
    <citation type="submission" date="2023-07" db="EMBL/GenBank/DDBJ databases">
        <authorList>
            <consortium name="AG Swart"/>
            <person name="Singh M."/>
            <person name="Singh A."/>
            <person name="Seah K."/>
            <person name="Emmerich C."/>
        </authorList>
    </citation>
    <scope>NUCLEOTIDE SEQUENCE</scope>
    <source>
        <strain evidence="11">DP1</strain>
    </source>
</reference>
<feature type="domain" description="C2H2-type" evidence="10">
    <location>
        <begin position="220"/>
        <end position="243"/>
    </location>
</feature>
<evidence type="ECO:0000256" key="6">
    <source>
        <dbReference type="ARBA" id="ARBA00023015"/>
    </source>
</evidence>
<keyword evidence="12" id="KW-1185">Reference proteome</keyword>
<organism evidence="11 12">
    <name type="scientific">Euplotes crassus</name>
    <dbReference type="NCBI Taxonomy" id="5936"/>
    <lineage>
        <taxon>Eukaryota</taxon>
        <taxon>Sar</taxon>
        <taxon>Alveolata</taxon>
        <taxon>Ciliophora</taxon>
        <taxon>Intramacronucleata</taxon>
        <taxon>Spirotrichea</taxon>
        <taxon>Hypotrichia</taxon>
        <taxon>Euplotida</taxon>
        <taxon>Euplotidae</taxon>
        <taxon>Moneuplotes</taxon>
    </lineage>
</organism>
<sequence>MFWQTPQQISNQDLNQMLDDLELPKSSSLEAAIQLPVVFKRDKNQEFMAQLCIPDVFTSQSLLLADNNFSQICNYNISEEEIASSKLNKNKSKRPQTIFIQKSHSGSKNLLYKNQDDDLDLFINESSFSLIPEPTLKQKNSESTDISQSLEELNLLDHKARDEQISVLKDFEYTISYKPSKGPRRRKRIIKCGYGDCGKKFTRTWNFIDHARMHLGVKPFSCSLCSASFTQKGNLKTHMAMHE</sequence>
<evidence type="ECO:0000256" key="5">
    <source>
        <dbReference type="ARBA" id="ARBA00022833"/>
    </source>
</evidence>
<evidence type="ECO:0000256" key="2">
    <source>
        <dbReference type="ARBA" id="ARBA00022723"/>
    </source>
</evidence>
<accession>A0AAD1XI57</accession>
<dbReference type="GO" id="GO:0000981">
    <property type="term" value="F:DNA-binding transcription factor activity, RNA polymerase II-specific"/>
    <property type="evidence" value="ECO:0007669"/>
    <property type="project" value="TreeGrafter"/>
</dbReference>
<name>A0AAD1XI57_EUPCR</name>
<dbReference type="AlphaFoldDB" id="A0AAD1XI57"/>
<protein>
    <recommendedName>
        <fullName evidence="10">C2H2-type domain-containing protein</fullName>
    </recommendedName>
</protein>
<evidence type="ECO:0000256" key="1">
    <source>
        <dbReference type="ARBA" id="ARBA00004123"/>
    </source>
</evidence>
<dbReference type="GO" id="GO:0005634">
    <property type="term" value="C:nucleus"/>
    <property type="evidence" value="ECO:0007669"/>
    <property type="project" value="UniProtKB-SubCell"/>
</dbReference>